<dbReference type="SUPFAM" id="SSF111331">
    <property type="entry name" value="NAD kinase/diacylglycerol kinase-like"/>
    <property type="match status" value="1"/>
</dbReference>
<keyword evidence="1" id="KW-0808">Transferase</keyword>
<dbReference type="GO" id="GO:0016301">
    <property type="term" value="F:kinase activity"/>
    <property type="evidence" value="ECO:0007669"/>
    <property type="project" value="UniProtKB-KW"/>
</dbReference>
<dbReference type="Proteomes" id="UP001548189">
    <property type="component" value="Unassembled WGS sequence"/>
</dbReference>
<dbReference type="InterPro" id="IPR016064">
    <property type="entry name" value="NAD/diacylglycerol_kinase_sf"/>
</dbReference>
<dbReference type="InterPro" id="IPR002504">
    <property type="entry name" value="NADK"/>
</dbReference>
<gene>
    <name evidence="1" type="ORF">ABVT43_13090</name>
</gene>
<organism evidence="1 2">
    <name type="scientific">Aliikangiella maris</name>
    <dbReference type="NCBI Taxonomy" id="3162458"/>
    <lineage>
        <taxon>Bacteria</taxon>
        <taxon>Pseudomonadati</taxon>
        <taxon>Pseudomonadota</taxon>
        <taxon>Gammaproteobacteria</taxon>
        <taxon>Oceanospirillales</taxon>
        <taxon>Pleioneaceae</taxon>
        <taxon>Aliikangiella</taxon>
    </lineage>
</organism>
<comment type="caution">
    <text evidence="1">The sequence shown here is derived from an EMBL/GenBank/DDBJ whole genome shotgun (WGS) entry which is preliminary data.</text>
</comment>
<dbReference type="EMBL" id="JBEVCJ010000016">
    <property type="protein sequence ID" value="MET1256068.1"/>
    <property type="molecule type" value="Genomic_DNA"/>
</dbReference>
<proteinExistence type="predicted"/>
<evidence type="ECO:0000313" key="1">
    <source>
        <dbReference type="EMBL" id="MET1256068.1"/>
    </source>
</evidence>
<evidence type="ECO:0000313" key="2">
    <source>
        <dbReference type="Proteomes" id="UP001548189"/>
    </source>
</evidence>
<keyword evidence="1" id="KW-0418">Kinase</keyword>
<protein>
    <submittedName>
        <fullName evidence="1">ATP-NAD kinase family protein</fullName>
    </submittedName>
</protein>
<dbReference type="InterPro" id="IPR011386">
    <property type="entry name" value="Put_ATP-NAD_kin"/>
</dbReference>
<dbReference type="PANTHER" id="PTHR40697">
    <property type="entry name" value="ACETOIN CATABOLISM PROTEIN X"/>
    <property type="match status" value="1"/>
</dbReference>
<name>A0ABV2BVX2_9GAMM</name>
<dbReference type="Pfam" id="PF20143">
    <property type="entry name" value="NAD_kinase_C"/>
    <property type="match status" value="1"/>
</dbReference>
<sequence length="373" mass="40235">MFKLGLIINPFAGIGGRVGLKGSDGDTIRQQALSMGALKLAEQKTRIALSQLVDVKDKLIIYTVAGEMGENLAKSLQLDYRVICQAENPSTEQDTINAVKLLQQQGVDLILFAGGDGTARNVFETCNEEQMVLGVPAGVKIHSGVYAVSAEAAGLLVKDLVEGKLMSLLSADVMDIDEGAFREGIVKAKKYGYLNVPGALQYVQAVKSGGHEVEALVLEDIAAEIIETMEDDIYYVIGSGSTCAAIMEQLGLENTLLGSDIVYQQQLFTSDAIESDFLTLLSEGKKLRFIITIIGGQGHILGRGNHQLSPEVIRQAGWNNFDVIATKGKLQELDGRPMLTDTGDSDLDKALKGSKRVITGYRDYVIYPVGYVN</sequence>
<dbReference type="PANTHER" id="PTHR40697:SF2">
    <property type="entry name" value="ATP-NAD KINASE-RELATED"/>
    <property type="match status" value="1"/>
</dbReference>
<accession>A0ABV2BVX2</accession>
<dbReference type="PIRSF" id="PIRSF016907">
    <property type="entry name" value="Kin_ATP-NAD"/>
    <property type="match status" value="1"/>
</dbReference>
<dbReference type="InterPro" id="IPR039065">
    <property type="entry name" value="AcoX-like"/>
</dbReference>
<dbReference type="Pfam" id="PF01513">
    <property type="entry name" value="NAD_kinase"/>
    <property type="match status" value="1"/>
</dbReference>
<reference evidence="1 2" key="1">
    <citation type="submission" date="2024-06" db="EMBL/GenBank/DDBJ databases">
        <authorList>
            <person name="Li F."/>
        </authorList>
    </citation>
    <scope>NUCLEOTIDE SEQUENCE [LARGE SCALE GENOMIC DNA]</scope>
    <source>
        <strain evidence="1 2">GXAS 311</strain>
    </source>
</reference>
<keyword evidence="2" id="KW-1185">Reference proteome</keyword>